<dbReference type="Proteomes" id="UP000008212">
    <property type="component" value="Chromosome"/>
</dbReference>
<proteinExistence type="predicted"/>
<dbReference type="PaxDb" id="243275-TDE_2268"/>
<sequence length="45" mass="5098">MASAWLAGLKFTHFAGEVEQRRAQRKPPEAVKPNRQNVWCGAVNF</sequence>
<reference evidence="1 2" key="1">
    <citation type="journal article" date="2004" name="Proc. Natl. Acad. Sci. U.S.A.">
        <title>Comparison of the genome of the oral pathogen Treponema denticola with other spirochete genomes.</title>
        <authorList>
            <person name="Seshadri R."/>
            <person name="Myers G.S."/>
            <person name="Tettelin H."/>
            <person name="Eisen J.A."/>
            <person name="Heidelberg J.F."/>
            <person name="Dodson R.J."/>
            <person name="Davidsen T.M."/>
            <person name="DeBoy R.T."/>
            <person name="Fouts D.E."/>
            <person name="Haft D.H."/>
            <person name="Selengut J."/>
            <person name="Ren Q."/>
            <person name="Brinkac L.M."/>
            <person name="Madupu R."/>
            <person name="Kolonay J."/>
            <person name="Durkin S.A."/>
            <person name="Daugherty S.C."/>
            <person name="Shetty J."/>
            <person name="Shvartsbeyn A."/>
            <person name="Gebregeorgis E."/>
            <person name="Geer K."/>
            <person name="Tsegaye G."/>
            <person name="Malek J."/>
            <person name="Ayodeji B."/>
            <person name="Shatsman S."/>
            <person name="McLeod M.P."/>
            <person name="Smajs D."/>
            <person name="Howell J.K."/>
            <person name="Pal S."/>
            <person name="Amin A."/>
            <person name="Vashisth P."/>
            <person name="McNeill T.Z."/>
            <person name="Xiang Q."/>
            <person name="Sodergren E."/>
            <person name="Baca E."/>
            <person name="Weinstock G.M."/>
            <person name="Norris S.J."/>
            <person name="Fraser C.M."/>
            <person name="Paulsen I.T."/>
        </authorList>
    </citation>
    <scope>NUCLEOTIDE SEQUENCE [LARGE SCALE GENOMIC DNA]</scope>
    <source>
        <strain evidence="2">ATCC 35405 / DSM 14222 / CIP 103919 / JCM 8153 / KCTC 15104</strain>
    </source>
</reference>
<gene>
    <name evidence="1" type="ordered locus">TDE_2268</name>
</gene>
<evidence type="ECO:0000313" key="2">
    <source>
        <dbReference type="Proteomes" id="UP000008212"/>
    </source>
</evidence>
<dbReference type="AlphaFoldDB" id="Q73KF0"/>
<dbReference type="EMBL" id="AE017226">
    <property type="protein sequence ID" value="AAS12787.1"/>
    <property type="molecule type" value="Genomic_DNA"/>
</dbReference>
<protein>
    <submittedName>
        <fullName evidence="1">Uncharacterized protein</fullName>
    </submittedName>
</protein>
<name>Q73KF0_TREDE</name>
<dbReference type="OrthoDB" id="9878112at2"/>
<evidence type="ECO:0000313" key="1">
    <source>
        <dbReference type="EMBL" id="AAS12787.1"/>
    </source>
</evidence>
<dbReference type="KEGG" id="tde:TDE_2268"/>
<accession>Q73KF0</accession>
<dbReference type="HOGENOM" id="CLU_3206549_0_0_12"/>
<keyword evidence="2" id="KW-1185">Reference proteome</keyword>
<organism evidence="1 2">
    <name type="scientific">Treponema denticola (strain ATCC 35405 / DSM 14222 / CIP 103919 / JCM 8153 / KCTC 15104)</name>
    <dbReference type="NCBI Taxonomy" id="243275"/>
    <lineage>
        <taxon>Bacteria</taxon>
        <taxon>Pseudomonadati</taxon>
        <taxon>Spirochaetota</taxon>
        <taxon>Spirochaetia</taxon>
        <taxon>Spirochaetales</taxon>
        <taxon>Treponemataceae</taxon>
        <taxon>Treponema</taxon>
    </lineage>
</organism>